<keyword evidence="1" id="KW-0812">Transmembrane</keyword>
<dbReference type="Proteomes" id="UP000004994">
    <property type="component" value="Chromosome 12"/>
</dbReference>
<dbReference type="EnsemblPlants" id="Solyc12g044770.1.1">
    <property type="protein sequence ID" value="Solyc12g044770.1.1.1"/>
    <property type="gene ID" value="Solyc12g044770.1"/>
</dbReference>
<sequence>MFVEVTVTPKIESPQTRPFFVVIADMLFGSGGGFRGLGSEGVHTVVLVAVVNIVALVAVNTVALMMVNKMSTVAL</sequence>
<feature type="transmembrane region" description="Helical" evidence="1">
    <location>
        <begin position="44"/>
        <end position="67"/>
    </location>
</feature>
<keyword evidence="1" id="KW-1133">Transmembrane helix</keyword>
<evidence type="ECO:0000313" key="3">
    <source>
        <dbReference type="Proteomes" id="UP000004994"/>
    </source>
</evidence>
<evidence type="ECO:0000256" key="1">
    <source>
        <dbReference type="SAM" id="Phobius"/>
    </source>
</evidence>
<accession>A0A3Q7J9F5</accession>
<keyword evidence="1" id="KW-0472">Membrane</keyword>
<dbReference type="Gramene" id="Solyc12g044770.1.1">
    <property type="protein sequence ID" value="Solyc12g044770.1.1.1"/>
    <property type="gene ID" value="Solyc12g044770.1"/>
</dbReference>
<dbReference type="PaxDb" id="4081-Solyc12g044770.1.1"/>
<reference evidence="2" key="1">
    <citation type="journal article" date="2012" name="Nature">
        <title>The tomato genome sequence provides insights into fleshy fruit evolution.</title>
        <authorList>
            <consortium name="Tomato Genome Consortium"/>
        </authorList>
    </citation>
    <scope>NUCLEOTIDE SEQUENCE [LARGE SCALE GENOMIC DNA]</scope>
    <source>
        <strain evidence="2">cv. Heinz 1706</strain>
    </source>
</reference>
<dbReference type="InParanoid" id="A0A3Q7J9F5"/>
<evidence type="ECO:0000313" key="2">
    <source>
        <dbReference type="EnsemblPlants" id="Solyc12g044770.1.1.1"/>
    </source>
</evidence>
<dbReference type="AlphaFoldDB" id="A0A3Q7J9F5"/>
<reference evidence="2" key="2">
    <citation type="submission" date="2019-01" db="UniProtKB">
        <authorList>
            <consortium name="EnsemblPlants"/>
        </authorList>
    </citation>
    <scope>IDENTIFICATION</scope>
    <source>
        <strain evidence="2">cv. Heinz 1706</strain>
    </source>
</reference>
<protein>
    <submittedName>
        <fullName evidence="2">Uncharacterized protein</fullName>
    </submittedName>
</protein>
<name>A0A3Q7J9F5_SOLLC</name>
<organism evidence="2">
    <name type="scientific">Solanum lycopersicum</name>
    <name type="common">Tomato</name>
    <name type="synonym">Lycopersicon esculentum</name>
    <dbReference type="NCBI Taxonomy" id="4081"/>
    <lineage>
        <taxon>Eukaryota</taxon>
        <taxon>Viridiplantae</taxon>
        <taxon>Streptophyta</taxon>
        <taxon>Embryophyta</taxon>
        <taxon>Tracheophyta</taxon>
        <taxon>Spermatophyta</taxon>
        <taxon>Magnoliopsida</taxon>
        <taxon>eudicotyledons</taxon>
        <taxon>Gunneridae</taxon>
        <taxon>Pentapetalae</taxon>
        <taxon>asterids</taxon>
        <taxon>lamiids</taxon>
        <taxon>Solanales</taxon>
        <taxon>Solanaceae</taxon>
        <taxon>Solanoideae</taxon>
        <taxon>Solaneae</taxon>
        <taxon>Solanum</taxon>
        <taxon>Solanum subgen. Lycopersicon</taxon>
    </lineage>
</organism>
<keyword evidence="3" id="KW-1185">Reference proteome</keyword>
<proteinExistence type="predicted"/>